<evidence type="ECO:0000256" key="1">
    <source>
        <dbReference type="SAM" id="MobiDB-lite"/>
    </source>
</evidence>
<reference evidence="2" key="1">
    <citation type="submission" date="2023-10" db="EMBL/GenBank/DDBJ databases">
        <title>Genome assembly of Pristionchus species.</title>
        <authorList>
            <person name="Yoshida K."/>
            <person name="Sommer R.J."/>
        </authorList>
    </citation>
    <scope>NUCLEOTIDE SEQUENCE</scope>
    <source>
        <strain evidence="2">RS0144</strain>
    </source>
</reference>
<gene>
    <name evidence="2" type="ORF">PENTCL1PPCAC_24553</name>
</gene>
<feature type="compositionally biased region" description="Basic residues" evidence="1">
    <location>
        <begin position="10"/>
        <end position="34"/>
    </location>
</feature>
<feature type="region of interest" description="Disordered" evidence="1">
    <location>
        <begin position="1"/>
        <end position="62"/>
    </location>
</feature>
<protein>
    <recommendedName>
        <fullName evidence="4">Ribosomal protein</fullName>
    </recommendedName>
</protein>
<sequence>NQPMPPRTETKRRKRNQRHSRERVRGRAKKRRKTLPMMTWPGREDRIPGSGSRPTLSFSERKTSTGRMWTGISHWVTFRNSLLSLASSSNSKFSVFSGGSNVRT</sequence>
<dbReference type="EMBL" id="BTSX01000005">
    <property type="protein sequence ID" value="GMT02379.1"/>
    <property type="molecule type" value="Genomic_DNA"/>
</dbReference>
<dbReference type="Proteomes" id="UP001432027">
    <property type="component" value="Unassembled WGS sequence"/>
</dbReference>
<accession>A0AAV5U8C0</accession>
<keyword evidence="3" id="KW-1185">Reference proteome</keyword>
<dbReference type="AlphaFoldDB" id="A0AAV5U8C0"/>
<evidence type="ECO:0000313" key="2">
    <source>
        <dbReference type="EMBL" id="GMT02379.1"/>
    </source>
</evidence>
<name>A0AAV5U8C0_9BILA</name>
<feature type="non-terminal residue" evidence="2">
    <location>
        <position position="1"/>
    </location>
</feature>
<proteinExistence type="predicted"/>
<evidence type="ECO:0000313" key="3">
    <source>
        <dbReference type="Proteomes" id="UP001432027"/>
    </source>
</evidence>
<comment type="caution">
    <text evidence="2">The sequence shown here is derived from an EMBL/GenBank/DDBJ whole genome shotgun (WGS) entry which is preliminary data.</text>
</comment>
<organism evidence="2 3">
    <name type="scientific">Pristionchus entomophagus</name>
    <dbReference type="NCBI Taxonomy" id="358040"/>
    <lineage>
        <taxon>Eukaryota</taxon>
        <taxon>Metazoa</taxon>
        <taxon>Ecdysozoa</taxon>
        <taxon>Nematoda</taxon>
        <taxon>Chromadorea</taxon>
        <taxon>Rhabditida</taxon>
        <taxon>Rhabditina</taxon>
        <taxon>Diplogasteromorpha</taxon>
        <taxon>Diplogasteroidea</taxon>
        <taxon>Neodiplogasteridae</taxon>
        <taxon>Pristionchus</taxon>
    </lineage>
</organism>
<evidence type="ECO:0008006" key="4">
    <source>
        <dbReference type="Google" id="ProtNLM"/>
    </source>
</evidence>